<keyword evidence="4" id="KW-1185">Reference proteome</keyword>
<name>A0A4R3YXF6_9GAMM</name>
<keyword evidence="2" id="KW-0732">Signal</keyword>
<feature type="compositionally biased region" description="Low complexity" evidence="1">
    <location>
        <begin position="36"/>
        <end position="45"/>
    </location>
</feature>
<feature type="signal peptide" evidence="2">
    <location>
        <begin position="1"/>
        <end position="22"/>
    </location>
</feature>
<feature type="chain" id="PRO_5020388516" evidence="2">
    <location>
        <begin position="23"/>
        <end position="140"/>
    </location>
</feature>
<accession>A0A4R3YXF6</accession>
<reference evidence="3 4" key="1">
    <citation type="submission" date="2019-03" db="EMBL/GenBank/DDBJ databases">
        <title>Above-ground endophytic microbial communities from plants in different locations in the United States.</title>
        <authorList>
            <person name="Frank C."/>
        </authorList>
    </citation>
    <scope>NUCLEOTIDE SEQUENCE [LARGE SCALE GENOMIC DNA]</scope>
    <source>
        <strain evidence="3 4">LP_13_YM</strain>
    </source>
</reference>
<evidence type="ECO:0000313" key="3">
    <source>
        <dbReference type="EMBL" id="TCV97310.1"/>
    </source>
</evidence>
<dbReference type="AlphaFoldDB" id="A0A4R3YXF6"/>
<feature type="region of interest" description="Disordered" evidence="1">
    <location>
        <begin position="26"/>
        <end position="52"/>
    </location>
</feature>
<evidence type="ECO:0000256" key="2">
    <source>
        <dbReference type="SAM" id="SignalP"/>
    </source>
</evidence>
<dbReference type="OrthoDB" id="6519754at2"/>
<dbReference type="EMBL" id="SMCS01000001">
    <property type="protein sequence ID" value="TCV97310.1"/>
    <property type="molecule type" value="Genomic_DNA"/>
</dbReference>
<dbReference type="Proteomes" id="UP000295645">
    <property type="component" value="Unassembled WGS sequence"/>
</dbReference>
<comment type="caution">
    <text evidence="3">The sequence shown here is derived from an EMBL/GenBank/DDBJ whole genome shotgun (WGS) entry which is preliminary data.</text>
</comment>
<dbReference type="RefSeq" id="WP_132141389.1">
    <property type="nucleotide sequence ID" value="NZ_SMCS01000001.1"/>
</dbReference>
<organism evidence="3 4">
    <name type="scientific">Luteibacter rhizovicinus</name>
    <dbReference type="NCBI Taxonomy" id="242606"/>
    <lineage>
        <taxon>Bacteria</taxon>
        <taxon>Pseudomonadati</taxon>
        <taxon>Pseudomonadota</taxon>
        <taxon>Gammaproteobacteria</taxon>
        <taxon>Lysobacterales</taxon>
        <taxon>Rhodanobacteraceae</taxon>
        <taxon>Luteibacter</taxon>
    </lineage>
</organism>
<protein>
    <submittedName>
        <fullName evidence="3">Uncharacterized protein</fullName>
    </submittedName>
</protein>
<evidence type="ECO:0000313" key="4">
    <source>
        <dbReference type="Proteomes" id="UP000295645"/>
    </source>
</evidence>
<gene>
    <name evidence="3" type="ORF">EC912_101310</name>
</gene>
<proteinExistence type="predicted"/>
<dbReference type="PROSITE" id="PS51257">
    <property type="entry name" value="PROKAR_LIPOPROTEIN"/>
    <property type="match status" value="1"/>
</dbReference>
<sequence>MSSSFVKLFALALLVASGVACSRDESGKDADAAANVPPSGSSVGQPPKPVVPDENAAVQRVEASIAKNKLSALKPECLSYIPYASDAQGFIVDVHELHNEACGGDPSVAPRLFSFNVDKVSGRMTTDASDPAEGLFHAID</sequence>
<evidence type="ECO:0000256" key="1">
    <source>
        <dbReference type="SAM" id="MobiDB-lite"/>
    </source>
</evidence>